<feature type="domain" description="NAD-dependent epimerase/dehydratase" evidence="1">
    <location>
        <begin position="5"/>
        <end position="151"/>
    </location>
</feature>
<dbReference type="PANTHER" id="PTHR12126">
    <property type="entry name" value="NADH-UBIQUINONE OXIDOREDUCTASE 39 KDA SUBUNIT-RELATED"/>
    <property type="match status" value="1"/>
</dbReference>
<dbReference type="RefSeq" id="WP_064956890.1">
    <property type="nucleotide sequence ID" value="NZ_LZEM01000022.1"/>
</dbReference>
<dbReference type="Gene3D" id="3.40.50.720">
    <property type="entry name" value="NAD(P)-binding Rossmann-like Domain"/>
    <property type="match status" value="1"/>
</dbReference>
<dbReference type="Proteomes" id="UP000093918">
    <property type="component" value="Unassembled WGS sequence"/>
</dbReference>
<dbReference type="EMBL" id="LZEM01000022">
    <property type="protein sequence ID" value="OAZ38997.1"/>
    <property type="molecule type" value="Genomic_DNA"/>
</dbReference>
<sequence length="308" mass="31955">MANSVAVIGGTGFVGRHVAEELAHAGFDPLILSRGRNAELRSDHRSRVVDIADGAESLRKAISGSIAAINAASHVGDDAREQRRVNVDGVTHTAEATTSLGIPLVHVSTAGIYGALAFSGGREGQYPVHPESELSATRARGDAVASASGASVLRPLFITGVGDGHFLLRLLSAHAALGAWIEDGAARLSVASAGLVARAAVAAVRRRLEGGAGAVVHVVPDRPVAVRDLLSPILAEWGILPSRSLSAADAGAALEARGIPARKVAQFAHDYFLSSERLRDLVPDAGSRDVHLTDAALSWYVQHGRSAR</sequence>
<dbReference type="InterPro" id="IPR001509">
    <property type="entry name" value="Epimerase_deHydtase"/>
</dbReference>
<gene>
    <name evidence="2" type="ORF">A9Z40_09890</name>
</gene>
<organism evidence="2 3">
    <name type="scientific">Microbacterium arborescens</name>
    <dbReference type="NCBI Taxonomy" id="33883"/>
    <lineage>
        <taxon>Bacteria</taxon>
        <taxon>Bacillati</taxon>
        <taxon>Actinomycetota</taxon>
        <taxon>Actinomycetes</taxon>
        <taxon>Micrococcales</taxon>
        <taxon>Microbacteriaceae</taxon>
        <taxon>Microbacterium</taxon>
    </lineage>
</organism>
<proteinExistence type="predicted"/>
<evidence type="ECO:0000313" key="3">
    <source>
        <dbReference type="Proteomes" id="UP000093918"/>
    </source>
</evidence>
<evidence type="ECO:0000259" key="1">
    <source>
        <dbReference type="Pfam" id="PF01370"/>
    </source>
</evidence>
<comment type="caution">
    <text evidence="2">The sequence shown here is derived from an EMBL/GenBank/DDBJ whole genome shotgun (WGS) entry which is preliminary data.</text>
</comment>
<dbReference type="SUPFAM" id="SSF51735">
    <property type="entry name" value="NAD(P)-binding Rossmann-fold domains"/>
    <property type="match status" value="1"/>
</dbReference>
<reference evidence="3" key="1">
    <citation type="submission" date="2016-06" db="EMBL/GenBank/DDBJ databases">
        <title>Genome sequencing of cellulolytic organisms.</title>
        <authorList>
            <person name="Bohra V."/>
            <person name="Dafale N.A."/>
            <person name="Purohit H.J."/>
        </authorList>
    </citation>
    <scope>NUCLEOTIDE SEQUENCE [LARGE SCALE GENOMIC DNA]</scope>
    <source>
        <strain evidence="3">ND21</strain>
    </source>
</reference>
<evidence type="ECO:0000313" key="2">
    <source>
        <dbReference type="EMBL" id="OAZ38997.1"/>
    </source>
</evidence>
<dbReference type="InterPro" id="IPR036291">
    <property type="entry name" value="NAD(P)-bd_dom_sf"/>
</dbReference>
<dbReference type="PANTHER" id="PTHR12126:SF11">
    <property type="entry name" value="NADH DEHYDROGENASE [UBIQUINONE] 1 ALPHA SUBCOMPLEX SUBUNIT 9, MITOCHONDRIAL"/>
    <property type="match status" value="1"/>
</dbReference>
<dbReference type="InterPro" id="IPR051207">
    <property type="entry name" value="ComplexI_NDUFA9_subunit"/>
</dbReference>
<keyword evidence="3" id="KW-1185">Reference proteome</keyword>
<name>A0ABX2WEZ9_9MICO</name>
<protein>
    <recommendedName>
        <fullName evidence="1">NAD-dependent epimerase/dehydratase domain-containing protein</fullName>
    </recommendedName>
</protein>
<dbReference type="Pfam" id="PF01370">
    <property type="entry name" value="Epimerase"/>
    <property type="match status" value="1"/>
</dbReference>
<accession>A0ABX2WEZ9</accession>